<dbReference type="Proteomes" id="UP000030669">
    <property type="component" value="Unassembled WGS sequence"/>
</dbReference>
<dbReference type="KEGG" id="gtr:GLOTRDRAFT_26316"/>
<dbReference type="AlphaFoldDB" id="S7RSR6"/>
<evidence type="ECO:0000313" key="1">
    <source>
        <dbReference type="EMBL" id="EPQ57720.1"/>
    </source>
</evidence>
<feature type="non-terminal residue" evidence="1">
    <location>
        <position position="187"/>
    </location>
</feature>
<protein>
    <submittedName>
        <fullName evidence="1">Uncharacterized protein</fullName>
    </submittedName>
</protein>
<dbReference type="GeneID" id="19305189"/>
<gene>
    <name evidence="1" type="ORF">GLOTRDRAFT_26316</name>
</gene>
<sequence length="187" mass="20851">LQYKIELDVAGMVDGAPSDVSMAERLERVRKHTNSWSRLAFATVEELPCRDAHMVQLSGKVLARCVGDSTLAFSVLPGHARGVRSKEWRIENVGFPIKAYAIDPAQDLIAILSDSQPPAIYLWSISTGEPHPLATDTQMSFPHGREYDMDDRFDLCLTGDFLGVRCPPMDGEFTKELIVWSWKNGTV</sequence>
<dbReference type="HOGENOM" id="CLU_092123_0_0_1"/>
<feature type="non-terminal residue" evidence="1">
    <location>
        <position position="1"/>
    </location>
</feature>
<dbReference type="OrthoDB" id="3256413at2759"/>
<accession>S7RSR6</accession>
<keyword evidence="2" id="KW-1185">Reference proteome</keyword>
<reference evidence="1 2" key="1">
    <citation type="journal article" date="2012" name="Science">
        <title>The Paleozoic origin of enzymatic lignin decomposition reconstructed from 31 fungal genomes.</title>
        <authorList>
            <person name="Floudas D."/>
            <person name="Binder M."/>
            <person name="Riley R."/>
            <person name="Barry K."/>
            <person name="Blanchette R.A."/>
            <person name="Henrissat B."/>
            <person name="Martinez A.T."/>
            <person name="Otillar R."/>
            <person name="Spatafora J.W."/>
            <person name="Yadav J.S."/>
            <person name="Aerts A."/>
            <person name="Benoit I."/>
            <person name="Boyd A."/>
            <person name="Carlson A."/>
            <person name="Copeland A."/>
            <person name="Coutinho P.M."/>
            <person name="de Vries R.P."/>
            <person name="Ferreira P."/>
            <person name="Findley K."/>
            <person name="Foster B."/>
            <person name="Gaskell J."/>
            <person name="Glotzer D."/>
            <person name="Gorecki P."/>
            <person name="Heitman J."/>
            <person name="Hesse C."/>
            <person name="Hori C."/>
            <person name="Igarashi K."/>
            <person name="Jurgens J.A."/>
            <person name="Kallen N."/>
            <person name="Kersten P."/>
            <person name="Kohler A."/>
            <person name="Kuees U."/>
            <person name="Kumar T.K.A."/>
            <person name="Kuo A."/>
            <person name="LaButti K."/>
            <person name="Larrondo L.F."/>
            <person name="Lindquist E."/>
            <person name="Ling A."/>
            <person name="Lombard V."/>
            <person name="Lucas S."/>
            <person name="Lundell T."/>
            <person name="Martin R."/>
            <person name="McLaughlin D.J."/>
            <person name="Morgenstern I."/>
            <person name="Morin E."/>
            <person name="Murat C."/>
            <person name="Nagy L.G."/>
            <person name="Nolan M."/>
            <person name="Ohm R.A."/>
            <person name="Patyshakuliyeva A."/>
            <person name="Rokas A."/>
            <person name="Ruiz-Duenas F.J."/>
            <person name="Sabat G."/>
            <person name="Salamov A."/>
            <person name="Samejima M."/>
            <person name="Schmutz J."/>
            <person name="Slot J.C."/>
            <person name="St John F."/>
            <person name="Stenlid J."/>
            <person name="Sun H."/>
            <person name="Sun S."/>
            <person name="Syed K."/>
            <person name="Tsang A."/>
            <person name="Wiebenga A."/>
            <person name="Young D."/>
            <person name="Pisabarro A."/>
            <person name="Eastwood D.C."/>
            <person name="Martin F."/>
            <person name="Cullen D."/>
            <person name="Grigoriev I.V."/>
            <person name="Hibbett D.S."/>
        </authorList>
    </citation>
    <scope>NUCLEOTIDE SEQUENCE [LARGE SCALE GENOMIC DNA]</scope>
    <source>
        <strain evidence="1 2">ATCC 11539</strain>
    </source>
</reference>
<evidence type="ECO:0000313" key="2">
    <source>
        <dbReference type="Proteomes" id="UP000030669"/>
    </source>
</evidence>
<organism evidence="1 2">
    <name type="scientific">Gloeophyllum trabeum (strain ATCC 11539 / FP-39264 / Madison 617)</name>
    <name type="common">Brown rot fungus</name>
    <dbReference type="NCBI Taxonomy" id="670483"/>
    <lineage>
        <taxon>Eukaryota</taxon>
        <taxon>Fungi</taxon>
        <taxon>Dikarya</taxon>
        <taxon>Basidiomycota</taxon>
        <taxon>Agaricomycotina</taxon>
        <taxon>Agaricomycetes</taxon>
        <taxon>Gloeophyllales</taxon>
        <taxon>Gloeophyllaceae</taxon>
        <taxon>Gloeophyllum</taxon>
    </lineage>
</organism>
<name>S7RSR6_GLOTA</name>
<dbReference type="RefSeq" id="XP_007862812.1">
    <property type="nucleotide sequence ID" value="XM_007864621.1"/>
</dbReference>
<dbReference type="EMBL" id="KB469298">
    <property type="protein sequence ID" value="EPQ57720.1"/>
    <property type="molecule type" value="Genomic_DNA"/>
</dbReference>
<dbReference type="OMA" id="HERSWTT"/>
<proteinExistence type="predicted"/>